<evidence type="ECO:0000256" key="7">
    <source>
        <dbReference type="ARBA" id="ARBA00023027"/>
    </source>
</evidence>
<dbReference type="Pfam" id="PF01370">
    <property type="entry name" value="Epimerase"/>
    <property type="match status" value="1"/>
</dbReference>
<dbReference type="Proteomes" id="UP000240009">
    <property type="component" value="Unassembled WGS sequence"/>
</dbReference>
<evidence type="ECO:0000313" key="13">
    <source>
        <dbReference type="Proteomes" id="UP000240009"/>
    </source>
</evidence>
<dbReference type="Gene3D" id="3.90.25.10">
    <property type="entry name" value="UDP-galactose 4-epimerase, domain 1"/>
    <property type="match status" value="1"/>
</dbReference>
<dbReference type="InterPro" id="IPR001509">
    <property type="entry name" value="Epimerase_deHydtase"/>
</dbReference>
<comment type="similarity">
    <text evidence="4 10">Belongs to the NAD(P)-dependent epimerase/dehydratase family.</text>
</comment>
<proteinExistence type="inferred from homology"/>
<evidence type="ECO:0000256" key="9">
    <source>
        <dbReference type="ARBA" id="ARBA00023277"/>
    </source>
</evidence>
<dbReference type="PANTHER" id="PTHR43725:SF53">
    <property type="entry name" value="UDP-ARABINOSE 4-EPIMERASE 1"/>
    <property type="match status" value="1"/>
</dbReference>
<protein>
    <recommendedName>
        <fullName evidence="6 10">UDP-glucose 4-epimerase</fullName>
        <ecNumber evidence="5 10">5.1.3.2</ecNumber>
    </recommendedName>
</protein>
<evidence type="ECO:0000256" key="1">
    <source>
        <dbReference type="ARBA" id="ARBA00000083"/>
    </source>
</evidence>
<feature type="domain" description="NAD-dependent epimerase/dehydratase" evidence="11">
    <location>
        <begin position="3"/>
        <end position="241"/>
    </location>
</feature>
<comment type="cofactor">
    <cofactor evidence="2 10">
        <name>NAD(+)</name>
        <dbReference type="ChEBI" id="CHEBI:57540"/>
    </cofactor>
</comment>
<evidence type="ECO:0000256" key="4">
    <source>
        <dbReference type="ARBA" id="ARBA00007637"/>
    </source>
</evidence>
<comment type="pathway">
    <text evidence="3 10">Carbohydrate metabolism; galactose metabolism.</text>
</comment>
<dbReference type="CDD" id="cd05247">
    <property type="entry name" value="UDP_G4E_1_SDR_e"/>
    <property type="match status" value="1"/>
</dbReference>
<sequence>MRVLVTGGAGYIGSHTARKLAAEGHNVVVYDNLSAGHRGAVGKFPLVVGDLHDSEKLTATLKEYNIESVIHFAAFALVGESVTNPAKYYQNNVIGTLSLLDSMRAADVPRIVFSSTCATYGIPASSPIDESFPQAPVNPYGFTKLAIEHALEDYAHAYGMAFAALRYFNAAGASPEGDIGEDHSPESHLIPLVLQVALGQRKSISVFGDDYPTDDGTCIRDYIHVDDLADAHLAAMQQITADNCLKLNLGTGCGVSVQEIIQACREVTGMDIPAEIGPRREGDPPALVANADKAHKILNWQPKYMDVRETIETAWRWHQSHPHGFAQ</sequence>
<evidence type="ECO:0000256" key="10">
    <source>
        <dbReference type="RuleBase" id="RU366046"/>
    </source>
</evidence>
<organism evidence="12 13">
    <name type="scientific">Blastopirellula marina</name>
    <dbReference type="NCBI Taxonomy" id="124"/>
    <lineage>
        <taxon>Bacteria</taxon>
        <taxon>Pseudomonadati</taxon>
        <taxon>Planctomycetota</taxon>
        <taxon>Planctomycetia</taxon>
        <taxon>Pirellulales</taxon>
        <taxon>Pirellulaceae</taxon>
        <taxon>Blastopirellula</taxon>
    </lineage>
</organism>
<evidence type="ECO:0000256" key="3">
    <source>
        <dbReference type="ARBA" id="ARBA00004947"/>
    </source>
</evidence>
<evidence type="ECO:0000256" key="8">
    <source>
        <dbReference type="ARBA" id="ARBA00023235"/>
    </source>
</evidence>
<evidence type="ECO:0000256" key="6">
    <source>
        <dbReference type="ARBA" id="ARBA00018569"/>
    </source>
</evidence>
<evidence type="ECO:0000313" key="12">
    <source>
        <dbReference type="EMBL" id="PQO26781.1"/>
    </source>
</evidence>
<gene>
    <name evidence="12" type="primary">galE</name>
    <name evidence="12" type="ORF">C5Y96_19770</name>
</gene>
<dbReference type="UniPathway" id="UPA00214"/>
<dbReference type="AlphaFoldDB" id="A0A2S8F3Q2"/>
<evidence type="ECO:0000259" key="11">
    <source>
        <dbReference type="Pfam" id="PF01370"/>
    </source>
</evidence>
<dbReference type="Gene3D" id="3.40.50.720">
    <property type="entry name" value="NAD(P)-binding Rossmann-like Domain"/>
    <property type="match status" value="1"/>
</dbReference>
<comment type="catalytic activity">
    <reaction evidence="1 10">
        <text>UDP-alpha-D-glucose = UDP-alpha-D-galactose</text>
        <dbReference type="Rhea" id="RHEA:22168"/>
        <dbReference type="ChEBI" id="CHEBI:58885"/>
        <dbReference type="ChEBI" id="CHEBI:66914"/>
        <dbReference type="EC" id="5.1.3.2"/>
    </reaction>
</comment>
<keyword evidence="9 10" id="KW-0119">Carbohydrate metabolism</keyword>
<dbReference type="EMBL" id="PUIA01000064">
    <property type="protein sequence ID" value="PQO26781.1"/>
    <property type="molecule type" value="Genomic_DNA"/>
</dbReference>
<dbReference type="EC" id="5.1.3.2" evidence="5 10"/>
<dbReference type="RefSeq" id="WP_105357067.1">
    <property type="nucleotide sequence ID" value="NZ_PUIA01000064.1"/>
</dbReference>
<dbReference type="GO" id="GO:0003978">
    <property type="term" value="F:UDP-glucose 4-epimerase activity"/>
    <property type="evidence" value="ECO:0007669"/>
    <property type="project" value="UniProtKB-UniRule"/>
</dbReference>
<keyword evidence="8 10" id="KW-0413">Isomerase</keyword>
<dbReference type="NCBIfam" id="TIGR01179">
    <property type="entry name" value="galE"/>
    <property type="match status" value="1"/>
</dbReference>
<accession>A0A2S8F3Q2</accession>
<dbReference type="InterPro" id="IPR036291">
    <property type="entry name" value="NAD(P)-bd_dom_sf"/>
</dbReference>
<evidence type="ECO:0000256" key="5">
    <source>
        <dbReference type="ARBA" id="ARBA00013189"/>
    </source>
</evidence>
<dbReference type="PANTHER" id="PTHR43725">
    <property type="entry name" value="UDP-GLUCOSE 4-EPIMERASE"/>
    <property type="match status" value="1"/>
</dbReference>
<dbReference type="SUPFAM" id="SSF51735">
    <property type="entry name" value="NAD(P)-binding Rossmann-fold domains"/>
    <property type="match status" value="1"/>
</dbReference>
<comment type="subunit">
    <text evidence="10">Homodimer.</text>
</comment>
<name>A0A2S8F3Q2_9BACT</name>
<dbReference type="GO" id="GO:0033499">
    <property type="term" value="P:galactose catabolic process via UDP-galactose, Leloir pathway"/>
    <property type="evidence" value="ECO:0007669"/>
    <property type="project" value="TreeGrafter"/>
</dbReference>
<dbReference type="OrthoDB" id="258549at2"/>
<dbReference type="InterPro" id="IPR005886">
    <property type="entry name" value="UDP_G4E"/>
</dbReference>
<comment type="caution">
    <text evidence="12">The sequence shown here is derived from an EMBL/GenBank/DDBJ whole genome shotgun (WGS) entry which is preliminary data.</text>
</comment>
<reference evidence="12 13" key="1">
    <citation type="submission" date="2018-02" db="EMBL/GenBank/DDBJ databases">
        <title>Comparative genomes isolates from brazilian mangrove.</title>
        <authorList>
            <person name="Araujo J.E."/>
            <person name="Taketani R.G."/>
            <person name="Silva M.C.P."/>
            <person name="Loureco M.V."/>
            <person name="Andreote F.D."/>
        </authorList>
    </citation>
    <scope>NUCLEOTIDE SEQUENCE [LARGE SCALE GENOMIC DNA]</scope>
    <source>
        <strain evidence="12 13">HEX-2 MGV</strain>
    </source>
</reference>
<keyword evidence="7 10" id="KW-0520">NAD</keyword>
<evidence type="ECO:0000256" key="2">
    <source>
        <dbReference type="ARBA" id="ARBA00001911"/>
    </source>
</evidence>